<dbReference type="Proteomes" id="UP000033115">
    <property type="component" value="Chromosome"/>
</dbReference>
<feature type="transmembrane region" description="Helical" evidence="7">
    <location>
        <begin position="197"/>
        <end position="215"/>
    </location>
</feature>
<dbReference type="HOGENOM" id="CLU_012893_0_0_9"/>
<dbReference type="RefSeq" id="WP_029163381.1">
    <property type="nucleotide sequence ID" value="NZ_CP009933.1"/>
</dbReference>
<reference evidence="8 9" key="1">
    <citation type="journal article" date="2015" name="J. Biotechnol.">
        <title>Complete genome sequence of a malodorant-producing acetogen, Clostridium scatologenes ATCC 25775(T).</title>
        <authorList>
            <person name="Zhu Z."/>
            <person name="Guo T."/>
            <person name="Zheng H."/>
            <person name="Song T."/>
            <person name="Ouyang P."/>
            <person name="Xie J."/>
        </authorList>
    </citation>
    <scope>NUCLEOTIDE SEQUENCE [LARGE SCALE GENOMIC DNA]</scope>
    <source>
        <strain evidence="8 9">ATCC 25775</strain>
    </source>
</reference>
<evidence type="ECO:0000313" key="9">
    <source>
        <dbReference type="Proteomes" id="UP000033115"/>
    </source>
</evidence>
<keyword evidence="9" id="KW-1185">Reference proteome</keyword>
<feature type="transmembrane region" description="Helical" evidence="7">
    <location>
        <begin position="137"/>
        <end position="159"/>
    </location>
</feature>
<feature type="transmembrane region" description="Helical" evidence="7">
    <location>
        <begin position="94"/>
        <end position="117"/>
    </location>
</feature>
<organism evidence="8 9">
    <name type="scientific">Clostridium scatologenes</name>
    <dbReference type="NCBI Taxonomy" id="1548"/>
    <lineage>
        <taxon>Bacteria</taxon>
        <taxon>Bacillati</taxon>
        <taxon>Bacillota</taxon>
        <taxon>Clostridia</taxon>
        <taxon>Eubacteriales</taxon>
        <taxon>Clostridiaceae</taxon>
        <taxon>Clostridium</taxon>
    </lineage>
</organism>
<feature type="transmembrane region" description="Helical" evidence="7">
    <location>
        <begin position="363"/>
        <end position="381"/>
    </location>
</feature>
<keyword evidence="4 7" id="KW-0812">Transmembrane</keyword>
<dbReference type="InterPro" id="IPR051327">
    <property type="entry name" value="MATE_MepA_subfamily"/>
</dbReference>
<name>A0A0E3JLW5_CLOSL</name>
<gene>
    <name evidence="8" type="ORF">CSCA_0192</name>
</gene>
<feature type="transmembrane region" description="Helical" evidence="7">
    <location>
        <begin position="328"/>
        <end position="351"/>
    </location>
</feature>
<dbReference type="PANTHER" id="PTHR43823:SF3">
    <property type="entry name" value="MULTIDRUG EXPORT PROTEIN MEPA"/>
    <property type="match status" value="1"/>
</dbReference>
<dbReference type="STRING" id="1548.CSCA_0192"/>
<feature type="transmembrane region" description="Helical" evidence="7">
    <location>
        <begin position="275"/>
        <end position="307"/>
    </location>
</feature>
<dbReference type="EMBL" id="CP009933">
    <property type="protein sequence ID" value="AKA67317.1"/>
    <property type="molecule type" value="Genomic_DNA"/>
</dbReference>
<dbReference type="InterPro" id="IPR048279">
    <property type="entry name" value="MdtK-like"/>
</dbReference>
<evidence type="ECO:0000256" key="3">
    <source>
        <dbReference type="ARBA" id="ARBA00022475"/>
    </source>
</evidence>
<dbReference type="GO" id="GO:0005886">
    <property type="term" value="C:plasma membrane"/>
    <property type="evidence" value="ECO:0007669"/>
    <property type="project" value="UniProtKB-SubCell"/>
</dbReference>
<dbReference type="GO" id="GO:0015297">
    <property type="term" value="F:antiporter activity"/>
    <property type="evidence" value="ECO:0007669"/>
    <property type="project" value="InterPro"/>
</dbReference>
<feature type="transmembrane region" description="Helical" evidence="7">
    <location>
        <begin position="43"/>
        <end position="73"/>
    </location>
</feature>
<keyword evidence="2" id="KW-0813">Transport</keyword>
<evidence type="ECO:0000256" key="6">
    <source>
        <dbReference type="ARBA" id="ARBA00023136"/>
    </source>
</evidence>
<feature type="transmembrane region" description="Helical" evidence="7">
    <location>
        <begin position="20"/>
        <end position="37"/>
    </location>
</feature>
<dbReference type="KEGG" id="csq:CSCA_0192"/>
<sequence length="463" mass="51560">MKIDSNIFTEEKIKRTLFKFAIPAIFALLVSELYNIVDTIYVGHYIGITSLAAITIAFPIQKLLIALGLLIAIGTSTYAARSLGENNISEFKKIIVTSLTLVLTLLTLVSFIVFVFRKPIFYTLGASDITYALVNKYVSIILLGGIFQSLSIVACYIMISLKQTKALLYTNLIGAVLNIIINYILIVMLGFGIEGAAISTVISQITAFGFAFYKFKNIIRDFNIEFSMRCIHTSITREILTGIITIGFSTFIIEIEDALVSVVLNNLLYSQGGEAAIVIVGVITKVSMFLFVTIIGISSAMQPIVAYNFGAKNYDKVKKVLITSIKTVLVASFGFWLIFMFFSNSIIGFFLKDSTLLNETVKAFRLCISLIPLTGVYYMGINYYQAIGEAKKSFLLSIYREIIIFIPLAILFVELFGIKGTWIAYPITDAIAALTSFYFLSKALKEDFNELEIIRKLKVKTHM</sequence>
<feature type="transmembrane region" description="Helical" evidence="7">
    <location>
        <begin position="393"/>
        <end position="416"/>
    </location>
</feature>
<feature type="transmembrane region" description="Helical" evidence="7">
    <location>
        <begin position="235"/>
        <end position="255"/>
    </location>
</feature>
<dbReference type="GO" id="GO:0042910">
    <property type="term" value="F:xenobiotic transmembrane transporter activity"/>
    <property type="evidence" value="ECO:0007669"/>
    <property type="project" value="InterPro"/>
</dbReference>
<feature type="transmembrane region" description="Helical" evidence="7">
    <location>
        <begin position="166"/>
        <end position="191"/>
    </location>
</feature>
<dbReference type="InterPro" id="IPR002528">
    <property type="entry name" value="MATE_fam"/>
</dbReference>
<keyword evidence="3" id="KW-1003">Cell membrane</keyword>
<comment type="subcellular location">
    <subcellularLocation>
        <location evidence="1">Cell membrane</location>
        <topology evidence="1">Multi-pass membrane protein</topology>
    </subcellularLocation>
</comment>
<dbReference type="PANTHER" id="PTHR43823">
    <property type="entry name" value="SPORULATION PROTEIN YKVU"/>
    <property type="match status" value="1"/>
</dbReference>
<protein>
    <submittedName>
        <fullName evidence="8">MATE efflux family protein</fullName>
    </submittedName>
</protein>
<accession>A0A0E3JLW5</accession>
<evidence type="ECO:0000256" key="5">
    <source>
        <dbReference type="ARBA" id="ARBA00022989"/>
    </source>
</evidence>
<proteinExistence type="predicted"/>
<evidence type="ECO:0000256" key="1">
    <source>
        <dbReference type="ARBA" id="ARBA00004651"/>
    </source>
</evidence>
<dbReference type="PIRSF" id="PIRSF006603">
    <property type="entry name" value="DinF"/>
    <property type="match status" value="1"/>
</dbReference>
<dbReference type="Pfam" id="PF01554">
    <property type="entry name" value="MatE"/>
    <property type="match status" value="2"/>
</dbReference>
<keyword evidence="6 7" id="KW-0472">Membrane</keyword>
<evidence type="ECO:0000313" key="8">
    <source>
        <dbReference type="EMBL" id="AKA67317.1"/>
    </source>
</evidence>
<dbReference type="AlphaFoldDB" id="A0A0E3JLW5"/>
<keyword evidence="5 7" id="KW-1133">Transmembrane helix</keyword>
<evidence type="ECO:0000256" key="7">
    <source>
        <dbReference type="SAM" id="Phobius"/>
    </source>
</evidence>
<feature type="transmembrane region" description="Helical" evidence="7">
    <location>
        <begin position="422"/>
        <end position="440"/>
    </location>
</feature>
<evidence type="ECO:0000256" key="4">
    <source>
        <dbReference type="ARBA" id="ARBA00022692"/>
    </source>
</evidence>
<dbReference type="NCBIfam" id="TIGR00797">
    <property type="entry name" value="matE"/>
    <property type="match status" value="1"/>
</dbReference>
<evidence type="ECO:0000256" key="2">
    <source>
        <dbReference type="ARBA" id="ARBA00022448"/>
    </source>
</evidence>